<dbReference type="RefSeq" id="WP_126504739.1">
    <property type="nucleotide sequence ID" value="NZ_RXNV01000002.1"/>
</dbReference>
<dbReference type="GO" id="GO:0044718">
    <property type="term" value="P:siderophore transmembrane transport"/>
    <property type="evidence" value="ECO:0007669"/>
    <property type="project" value="TreeGrafter"/>
</dbReference>
<dbReference type="InterPro" id="IPR039426">
    <property type="entry name" value="TonB-dep_rcpt-like"/>
</dbReference>
<gene>
    <name evidence="15" type="ORF">EKG39_05370</name>
</gene>
<comment type="subcellular location">
    <subcellularLocation>
        <location evidence="1 11">Cell outer membrane</location>
        <topology evidence="1 11">Multi-pass membrane protein</topology>
    </subcellularLocation>
</comment>
<feature type="domain" description="TonB-dependent receptor plug" evidence="14">
    <location>
        <begin position="54"/>
        <end position="160"/>
    </location>
</feature>
<dbReference type="EMBL" id="RXNV01000002">
    <property type="protein sequence ID" value="RTR33181.1"/>
    <property type="molecule type" value="Genomic_DNA"/>
</dbReference>
<dbReference type="PROSITE" id="PS52016">
    <property type="entry name" value="TONB_DEPENDENT_REC_3"/>
    <property type="match status" value="1"/>
</dbReference>
<keyword evidence="8 11" id="KW-0472">Membrane</keyword>
<keyword evidence="6" id="KW-0732">Signal</keyword>
<evidence type="ECO:0000256" key="6">
    <source>
        <dbReference type="ARBA" id="ARBA00022729"/>
    </source>
</evidence>
<sequence>MIRGALPLLALVLGLIVISDSANGAESIFDLSLEELGEVSVSVSSKVDLPMSLSPASVSVFDHRQLYQSGIHQLADLADITPAYASYSIFGERVLETRGQKAGSFENNKHLVLLDGIRLNHARANKAPIENELPLWAMDKLQILRGPASALYGQSAFYGVVSVDSMFSETDDLSGEVTYSPQNEGARLNLMGNLHTALGHSYLVYSQFDKESNNAFVGPEFSIYQQYYDVQDANFVYARQYFNHDHLGAFSLGYIELERQSGLGEHWVGDFSTPENNILWSTEVIYLQWNKKWNARWNSSLKWVNNNSVEQGTATNSNREQAIDGEPITFNQYRVDVRSQLIEAELSWQMGERESLIAGLSVEQRQDLGGFFVADLSVDQLAGNGSHRADSERAKSDKVLYQGAYLQYYSLLSFWENLHLTAGLRYDKGEYLDDDFSQWSPRIALVKQFNPNWTAKASYSSAFRSPGLKEYLLNAETKGYIADHALSVDIALGKVSESLNAETFESTELSFVYQDSPVIVKLNGFYNQTKNALDGQTIMFIDKQGDLVSKNSFSNSSQDYSVYGAEIELEWRLSPLWHLTGFISQAFSYDDSKLATMDVAKFKSNLSLTGDLSWATLNFNQRYHGDIDGDVDNISTFDTTLSDQRSALNWYIKVANLFNEQNYYPVNGAVGNPMPERTFEFGLAYKFK</sequence>
<evidence type="ECO:0000313" key="15">
    <source>
        <dbReference type="EMBL" id="RTR33181.1"/>
    </source>
</evidence>
<dbReference type="InterPro" id="IPR000531">
    <property type="entry name" value="Beta-barrel_TonB"/>
</dbReference>
<feature type="domain" description="TonB-dependent receptor-like beta-barrel" evidence="13">
    <location>
        <begin position="242"/>
        <end position="634"/>
    </location>
</feature>
<keyword evidence="10 11" id="KW-0998">Cell outer membrane</keyword>
<dbReference type="InterPro" id="IPR036942">
    <property type="entry name" value="Beta-barrel_TonB_sf"/>
</dbReference>
<proteinExistence type="inferred from homology"/>
<organism evidence="15 16">
    <name type="scientific">Shewanella atlantica</name>
    <dbReference type="NCBI Taxonomy" id="271099"/>
    <lineage>
        <taxon>Bacteria</taxon>
        <taxon>Pseudomonadati</taxon>
        <taxon>Pseudomonadota</taxon>
        <taxon>Gammaproteobacteria</taxon>
        <taxon>Alteromonadales</taxon>
        <taxon>Shewanellaceae</taxon>
        <taxon>Shewanella</taxon>
    </lineage>
</organism>
<dbReference type="SUPFAM" id="SSF56935">
    <property type="entry name" value="Porins"/>
    <property type="match status" value="1"/>
</dbReference>
<reference evidence="15 16" key="1">
    <citation type="submission" date="2018-12" db="EMBL/GenBank/DDBJ databases">
        <authorList>
            <person name="Yu L."/>
        </authorList>
    </citation>
    <scope>NUCLEOTIDE SEQUENCE [LARGE SCALE GENOMIC DNA]</scope>
    <source>
        <strain evidence="15 16">HAW-EB5</strain>
    </source>
</reference>
<dbReference type="Gene3D" id="2.170.130.10">
    <property type="entry name" value="TonB-dependent receptor, plug domain"/>
    <property type="match status" value="1"/>
</dbReference>
<dbReference type="PANTHER" id="PTHR30069">
    <property type="entry name" value="TONB-DEPENDENT OUTER MEMBRANE RECEPTOR"/>
    <property type="match status" value="1"/>
</dbReference>
<comment type="caution">
    <text evidence="15">The sequence shown here is derived from an EMBL/GenBank/DDBJ whole genome shotgun (WGS) entry which is preliminary data.</text>
</comment>
<evidence type="ECO:0000256" key="5">
    <source>
        <dbReference type="ARBA" id="ARBA00022692"/>
    </source>
</evidence>
<dbReference type="Gene3D" id="2.40.170.20">
    <property type="entry name" value="TonB-dependent receptor, beta-barrel domain"/>
    <property type="match status" value="1"/>
</dbReference>
<keyword evidence="4 11" id="KW-1134">Transmembrane beta strand</keyword>
<dbReference type="Pfam" id="PF07715">
    <property type="entry name" value="Plug"/>
    <property type="match status" value="1"/>
</dbReference>
<evidence type="ECO:0000256" key="1">
    <source>
        <dbReference type="ARBA" id="ARBA00004571"/>
    </source>
</evidence>
<dbReference type="Pfam" id="PF00593">
    <property type="entry name" value="TonB_dep_Rec_b-barrel"/>
    <property type="match status" value="1"/>
</dbReference>
<keyword evidence="3 11" id="KW-0813">Transport</keyword>
<evidence type="ECO:0000259" key="14">
    <source>
        <dbReference type="Pfam" id="PF07715"/>
    </source>
</evidence>
<evidence type="ECO:0000256" key="7">
    <source>
        <dbReference type="ARBA" id="ARBA00023077"/>
    </source>
</evidence>
<evidence type="ECO:0000256" key="4">
    <source>
        <dbReference type="ARBA" id="ARBA00022452"/>
    </source>
</evidence>
<keyword evidence="5 11" id="KW-0812">Transmembrane</keyword>
<evidence type="ECO:0000256" key="8">
    <source>
        <dbReference type="ARBA" id="ARBA00023136"/>
    </source>
</evidence>
<dbReference type="PANTHER" id="PTHR30069:SF29">
    <property type="entry name" value="HEMOGLOBIN AND HEMOGLOBIN-HAPTOGLOBIN-BINDING PROTEIN 1-RELATED"/>
    <property type="match status" value="1"/>
</dbReference>
<dbReference type="InterPro" id="IPR037066">
    <property type="entry name" value="Plug_dom_sf"/>
</dbReference>
<dbReference type="InterPro" id="IPR012910">
    <property type="entry name" value="Plug_dom"/>
</dbReference>
<evidence type="ECO:0000256" key="11">
    <source>
        <dbReference type="PROSITE-ProRule" id="PRU01360"/>
    </source>
</evidence>
<evidence type="ECO:0000256" key="3">
    <source>
        <dbReference type="ARBA" id="ARBA00022448"/>
    </source>
</evidence>
<protein>
    <submittedName>
        <fullName evidence="15">TonB-dependent receptor</fullName>
    </submittedName>
</protein>
<comment type="similarity">
    <text evidence="2">Belongs to the TonB-dependent receptor family. Hemoglobin/haptoglobin binding protein subfamily.</text>
</comment>
<dbReference type="OrthoDB" id="9764669at2"/>
<keyword evidence="9 15" id="KW-0675">Receptor</keyword>
<dbReference type="GO" id="GO:0015344">
    <property type="term" value="F:siderophore uptake transmembrane transporter activity"/>
    <property type="evidence" value="ECO:0007669"/>
    <property type="project" value="TreeGrafter"/>
</dbReference>
<evidence type="ECO:0000259" key="13">
    <source>
        <dbReference type="Pfam" id="PF00593"/>
    </source>
</evidence>
<evidence type="ECO:0000256" key="12">
    <source>
        <dbReference type="RuleBase" id="RU003357"/>
    </source>
</evidence>
<accession>A0A3S0LE19</accession>
<evidence type="ECO:0000256" key="10">
    <source>
        <dbReference type="ARBA" id="ARBA00023237"/>
    </source>
</evidence>
<name>A0A3S0LE19_9GAMM</name>
<keyword evidence="7 12" id="KW-0798">TonB box</keyword>
<dbReference type="GO" id="GO:0009279">
    <property type="term" value="C:cell outer membrane"/>
    <property type="evidence" value="ECO:0007669"/>
    <property type="project" value="UniProtKB-SubCell"/>
</dbReference>
<dbReference type="Proteomes" id="UP000282060">
    <property type="component" value="Unassembled WGS sequence"/>
</dbReference>
<dbReference type="AlphaFoldDB" id="A0A3S0LE19"/>
<evidence type="ECO:0000256" key="2">
    <source>
        <dbReference type="ARBA" id="ARBA00008143"/>
    </source>
</evidence>
<evidence type="ECO:0000313" key="16">
    <source>
        <dbReference type="Proteomes" id="UP000282060"/>
    </source>
</evidence>
<evidence type="ECO:0000256" key="9">
    <source>
        <dbReference type="ARBA" id="ARBA00023170"/>
    </source>
</evidence>
<keyword evidence="16" id="KW-1185">Reference proteome</keyword>